<feature type="region of interest" description="Disordered" evidence="1">
    <location>
        <begin position="1"/>
        <end position="71"/>
    </location>
</feature>
<gene>
    <name evidence="2" type="ORF">P7K49_002409</name>
</gene>
<protein>
    <submittedName>
        <fullName evidence="2">Uncharacterized protein</fullName>
    </submittedName>
</protein>
<dbReference type="EMBL" id="JASSZA010000001">
    <property type="protein sequence ID" value="KAK2121023.1"/>
    <property type="molecule type" value="Genomic_DNA"/>
</dbReference>
<comment type="caution">
    <text evidence="2">The sequence shown here is derived from an EMBL/GenBank/DDBJ whole genome shotgun (WGS) entry which is preliminary data.</text>
</comment>
<evidence type="ECO:0000313" key="3">
    <source>
        <dbReference type="Proteomes" id="UP001266305"/>
    </source>
</evidence>
<keyword evidence="3" id="KW-1185">Reference proteome</keyword>
<feature type="compositionally biased region" description="Basic and acidic residues" evidence="1">
    <location>
        <begin position="56"/>
        <end position="67"/>
    </location>
</feature>
<name>A0ABQ9WHA1_SAGOE</name>
<organism evidence="2 3">
    <name type="scientific">Saguinus oedipus</name>
    <name type="common">Cotton-top tamarin</name>
    <name type="synonym">Oedipomidas oedipus</name>
    <dbReference type="NCBI Taxonomy" id="9490"/>
    <lineage>
        <taxon>Eukaryota</taxon>
        <taxon>Metazoa</taxon>
        <taxon>Chordata</taxon>
        <taxon>Craniata</taxon>
        <taxon>Vertebrata</taxon>
        <taxon>Euteleostomi</taxon>
        <taxon>Mammalia</taxon>
        <taxon>Eutheria</taxon>
        <taxon>Euarchontoglires</taxon>
        <taxon>Primates</taxon>
        <taxon>Haplorrhini</taxon>
        <taxon>Platyrrhini</taxon>
        <taxon>Cebidae</taxon>
        <taxon>Callitrichinae</taxon>
        <taxon>Saguinus</taxon>
    </lineage>
</organism>
<accession>A0ABQ9WHA1</accession>
<dbReference type="Proteomes" id="UP001266305">
    <property type="component" value="Unassembled WGS sequence"/>
</dbReference>
<evidence type="ECO:0000256" key="1">
    <source>
        <dbReference type="SAM" id="MobiDB-lite"/>
    </source>
</evidence>
<evidence type="ECO:0000313" key="2">
    <source>
        <dbReference type="EMBL" id="KAK2121023.1"/>
    </source>
</evidence>
<reference evidence="2 3" key="1">
    <citation type="submission" date="2023-05" db="EMBL/GenBank/DDBJ databases">
        <title>B98-5 Cell Line De Novo Hybrid Assembly: An Optical Mapping Approach.</title>
        <authorList>
            <person name="Kananen K."/>
            <person name="Auerbach J.A."/>
            <person name="Kautto E."/>
            <person name="Blachly J.S."/>
        </authorList>
    </citation>
    <scope>NUCLEOTIDE SEQUENCE [LARGE SCALE GENOMIC DNA]</scope>
    <source>
        <strain evidence="2">B95-8</strain>
        <tissue evidence="2">Cell line</tissue>
    </source>
</reference>
<proteinExistence type="predicted"/>
<sequence length="155" mass="17099">MHKEMGRQRRSSAPWPGSLMDVEGKGGWGRDSVCTGPQGSKPVVASAQRVAMGHGGRGERRARERQAEPTVLGPGCQARTLTFTKDQGSQQGLQASRGLVNCEFFIPNLNPPNSFFTSGRRDFNVNRCVSPRHHLCASRQSFKPYWGLQGPVWPH</sequence>